<organism evidence="7 8">
    <name type="scientific">Thermoproteota archaeon</name>
    <dbReference type="NCBI Taxonomy" id="2056631"/>
    <lineage>
        <taxon>Archaea</taxon>
        <taxon>Thermoproteota</taxon>
    </lineage>
</organism>
<gene>
    <name evidence="6" type="primary">vapC</name>
    <name evidence="7" type="ORF">DRJ26_02655</name>
</gene>
<evidence type="ECO:0000256" key="2">
    <source>
        <dbReference type="ARBA" id="ARBA00022722"/>
    </source>
</evidence>
<dbReference type="Gene3D" id="3.40.50.1010">
    <property type="entry name" value="5'-nuclease"/>
    <property type="match status" value="1"/>
</dbReference>
<feature type="binding site" evidence="6">
    <location>
        <position position="4"/>
    </location>
    <ligand>
        <name>Mg(2+)</name>
        <dbReference type="ChEBI" id="CHEBI:18420"/>
    </ligand>
</feature>
<evidence type="ECO:0000313" key="7">
    <source>
        <dbReference type="EMBL" id="RLE53918.1"/>
    </source>
</evidence>
<evidence type="ECO:0000256" key="5">
    <source>
        <dbReference type="ARBA" id="ARBA00022842"/>
    </source>
</evidence>
<dbReference type="InterPro" id="IPR022907">
    <property type="entry name" value="VapC_family"/>
</dbReference>
<comment type="caution">
    <text evidence="7">The sequence shown here is derived from an EMBL/GenBank/DDBJ whole genome shotgun (WGS) entry which is preliminary data.</text>
</comment>
<dbReference type="GO" id="GO:0016787">
    <property type="term" value="F:hydrolase activity"/>
    <property type="evidence" value="ECO:0007669"/>
    <property type="project" value="UniProtKB-KW"/>
</dbReference>
<dbReference type="InterPro" id="IPR029060">
    <property type="entry name" value="PIN-like_dom_sf"/>
</dbReference>
<sequence>MLLDASVYAPLILTAGSKVFTALRKHHVAILDLTPYETCNVYWNEAVLHKHITPSDAIKACVLAFRLSAFLKVITFRELNPQILAEESLDKRLTAYDAAYLIAAKSDGLELATEDEKLAEAARESGVNVLNYDELTRFLGICLKS</sequence>
<evidence type="ECO:0000256" key="4">
    <source>
        <dbReference type="ARBA" id="ARBA00022801"/>
    </source>
</evidence>
<keyword evidence="1 6" id="KW-1277">Toxin-antitoxin system</keyword>
<dbReference type="Proteomes" id="UP000269499">
    <property type="component" value="Unassembled WGS sequence"/>
</dbReference>
<keyword evidence="3 6" id="KW-0479">Metal-binding</keyword>
<dbReference type="GO" id="GO:0090729">
    <property type="term" value="F:toxin activity"/>
    <property type="evidence" value="ECO:0007669"/>
    <property type="project" value="UniProtKB-KW"/>
</dbReference>
<evidence type="ECO:0000256" key="3">
    <source>
        <dbReference type="ARBA" id="ARBA00022723"/>
    </source>
</evidence>
<reference evidence="7 8" key="1">
    <citation type="submission" date="2018-06" db="EMBL/GenBank/DDBJ databases">
        <title>Extensive metabolic versatility and redundancy in microbially diverse, dynamic hydrothermal sediments.</title>
        <authorList>
            <person name="Dombrowski N."/>
            <person name="Teske A."/>
            <person name="Baker B.J."/>
        </authorList>
    </citation>
    <scope>NUCLEOTIDE SEQUENCE [LARGE SCALE GENOMIC DNA]</scope>
    <source>
        <strain evidence="7">B20_G2</strain>
    </source>
</reference>
<keyword evidence="5 6" id="KW-0460">Magnesium</keyword>
<dbReference type="GO" id="GO:0000287">
    <property type="term" value="F:magnesium ion binding"/>
    <property type="evidence" value="ECO:0007669"/>
    <property type="project" value="UniProtKB-UniRule"/>
</dbReference>
<dbReference type="CDD" id="cd09873">
    <property type="entry name" value="PIN_Pae0151-like"/>
    <property type="match status" value="1"/>
</dbReference>
<dbReference type="InterPro" id="IPR051619">
    <property type="entry name" value="TypeII_TA_RNase_PINc/VapC"/>
</dbReference>
<comment type="cofactor">
    <cofactor evidence="6">
        <name>Mg(2+)</name>
        <dbReference type="ChEBI" id="CHEBI:18420"/>
    </cofactor>
</comment>
<dbReference type="InterPro" id="IPR044153">
    <property type="entry name" value="PIN_Pae0151-like"/>
</dbReference>
<proteinExistence type="inferred from homology"/>
<comment type="similarity">
    <text evidence="6">Belongs to the PINc/VapC protein family.</text>
</comment>
<comment type="function">
    <text evidence="6">Toxic component of a toxin-antitoxin (TA) system. An RNase.</text>
</comment>
<dbReference type="EMBL" id="QMRA01000044">
    <property type="protein sequence ID" value="RLE53918.1"/>
    <property type="molecule type" value="Genomic_DNA"/>
</dbReference>
<accession>A0A497F4M4</accession>
<dbReference type="AlphaFoldDB" id="A0A497F4M4"/>
<keyword evidence="2 6" id="KW-0540">Nuclease</keyword>
<name>A0A497F4M4_9CREN</name>
<dbReference type="GO" id="GO:0004540">
    <property type="term" value="F:RNA nuclease activity"/>
    <property type="evidence" value="ECO:0007669"/>
    <property type="project" value="InterPro"/>
</dbReference>
<dbReference type="HAMAP" id="MF_00265">
    <property type="entry name" value="VapC_Nob1"/>
    <property type="match status" value="1"/>
</dbReference>
<protein>
    <recommendedName>
        <fullName evidence="6">Ribonuclease VapC</fullName>
        <shortName evidence="6">RNase VapC</shortName>
        <ecNumber evidence="6">3.1.-.-</ecNumber>
    </recommendedName>
    <alternativeName>
        <fullName evidence="6">Putative toxin VapC</fullName>
    </alternativeName>
</protein>
<dbReference type="SUPFAM" id="SSF88723">
    <property type="entry name" value="PIN domain-like"/>
    <property type="match status" value="1"/>
</dbReference>
<dbReference type="PANTHER" id="PTHR35901:SF1">
    <property type="entry name" value="EXONUCLEASE VAPC9"/>
    <property type="match status" value="1"/>
</dbReference>
<evidence type="ECO:0000256" key="1">
    <source>
        <dbReference type="ARBA" id="ARBA00022649"/>
    </source>
</evidence>
<feature type="binding site" evidence="6">
    <location>
        <position position="97"/>
    </location>
    <ligand>
        <name>Mg(2+)</name>
        <dbReference type="ChEBI" id="CHEBI:18420"/>
    </ligand>
</feature>
<keyword evidence="6" id="KW-0800">Toxin</keyword>
<evidence type="ECO:0000256" key="6">
    <source>
        <dbReference type="HAMAP-Rule" id="MF_00265"/>
    </source>
</evidence>
<evidence type="ECO:0000313" key="8">
    <source>
        <dbReference type="Proteomes" id="UP000269499"/>
    </source>
</evidence>
<dbReference type="PANTHER" id="PTHR35901">
    <property type="entry name" value="RIBONUCLEASE VAPC3"/>
    <property type="match status" value="1"/>
</dbReference>
<keyword evidence="4 6" id="KW-0378">Hydrolase</keyword>
<dbReference type="EC" id="3.1.-.-" evidence="6"/>